<name>A0AAD9MLH8_PROWI</name>
<dbReference type="SUPFAM" id="SSF56219">
    <property type="entry name" value="DNase I-like"/>
    <property type="match status" value="1"/>
</dbReference>
<feature type="region of interest" description="Disordered" evidence="2">
    <location>
        <begin position="608"/>
        <end position="659"/>
    </location>
</feature>
<dbReference type="Proteomes" id="UP001255856">
    <property type="component" value="Unassembled WGS sequence"/>
</dbReference>
<comment type="similarity">
    <text evidence="1">Belongs to the inositol polyphosphate 5-phosphatase family.</text>
</comment>
<proteinExistence type="inferred from homology"/>
<feature type="compositionally biased region" description="Low complexity" evidence="2">
    <location>
        <begin position="623"/>
        <end position="633"/>
    </location>
</feature>
<dbReference type="InterPro" id="IPR000300">
    <property type="entry name" value="IPPc"/>
</dbReference>
<dbReference type="SUPFAM" id="SSF101908">
    <property type="entry name" value="Putative isomerase YbhE"/>
    <property type="match status" value="1"/>
</dbReference>
<dbReference type="PANTHER" id="PTHR11200:SF300">
    <property type="entry name" value="TYPE II INOSITOL 1,4,5-TRISPHOSPHATE 5-PHOSPHATASE"/>
    <property type="match status" value="1"/>
</dbReference>
<dbReference type="Gene3D" id="2.130.10.10">
    <property type="entry name" value="YVTN repeat-like/Quinoprotein amine dehydrogenase"/>
    <property type="match status" value="1"/>
</dbReference>
<evidence type="ECO:0000256" key="2">
    <source>
        <dbReference type="SAM" id="MobiDB-lite"/>
    </source>
</evidence>
<evidence type="ECO:0000259" key="3">
    <source>
        <dbReference type="SMART" id="SM00128"/>
    </source>
</evidence>
<dbReference type="InterPro" id="IPR036691">
    <property type="entry name" value="Endo/exonu/phosph_ase_sf"/>
</dbReference>
<evidence type="ECO:0000313" key="5">
    <source>
        <dbReference type="Proteomes" id="UP001255856"/>
    </source>
</evidence>
<protein>
    <recommendedName>
        <fullName evidence="3">Inositol polyphosphate-related phosphatase domain-containing protein</fullName>
    </recommendedName>
</protein>
<feature type="domain" description="Inositol polyphosphate-related phosphatase" evidence="3">
    <location>
        <begin position="797"/>
        <end position="1196"/>
    </location>
</feature>
<reference evidence="4" key="1">
    <citation type="submission" date="2021-01" db="EMBL/GenBank/DDBJ databases">
        <authorList>
            <person name="Eckstrom K.M.E."/>
        </authorList>
    </citation>
    <scope>NUCLEOTIDE SEQUENCE</scope>
    <source>
        <strain evidence="4">UVCC 0001</strain>
    </source>
</reference>
<feature type="region of interest" description="Disordered" evidence="2">
    <location>
        <begin position="1011"/>
        <end position="1031"/>
    </location>
</feature>
<dbReference type="InterPro" id="IPR056454">
    <property type="entry name" value="Beta-prop_IP5PC_F"/>
</dbReference>
<feature type="region of interest" description="Disordered" evidence="2">
    <location>
        <begin position="53"/>
        <end position="101"/>
    </location>
</feature>
<dbReference type="InterPro" id="IPR001680">
    <property type="entry name" value="WD40_rpt"/>
</dbReference>
<keyword evidence="5" id="KW-1185">Reference proteome</keyword>
<feature type="region of interest" description="Disordered" evidence="2">
    <location>
        <begin position="120"/>
        <end position="147"/>
    </location>
</feature>
<dbReference type="InterPro" id="IPR015943">
    <property type="entry name" value="WD40/YVTN_repeat-like_dom_sf"/>
</dbReference>
<dbReference type="PANTHER" id="PTHR11200">
    <property type="entry name" value="INOSITOL 5-PHOSPHATASE"/>
    <property type="match status" value="1"/>
</dbReference>
<accession>A0AAD9MLH8</accession>
<evidence type="ECO:0000313" key="4">
    <source>
        <dbReference type="EMBL" id="KAK2079740.1"/>
    </source>
</evidence>
<dbReference type="InterPro" id="IPR046985">
    <property type="entry name" value="IP5"/>
</dbReference>
<feature type="region of interest" description="Disordered" evidence="2">
    <location>
        <begin position="179"/>
        <end position="249"/>
    </location>
</feature>
<dbReference type="Pfam" id="PF23754">
    <property type="entry name" value="Beta-prop_IP5PC_F"/>
    <property type="match status" value="1"/>
</dbReference>
<gene>
    <name evidence="4" type="ORF">QBZ16_002135</name>
</gene>
<feature type="compositionally biased region" description="Low complexity" evidence="2">
    <location>
        <begin position="646"/>
        <end position="656"/>
    </location>
</feature>
<dbReference type="SMART" id="SM00320">
    <property type="entry name" value="WD40"/>
    <property type="match status" value="3"/>
</dbReference>
<dbReference type="Pfam" id="PF22669">
    <property type="entry name" value="Exo_endo_phos2"/>
    <property type="match status" value="1"/>
</dbReference>
<evidence type="ECO:0000256" key="1">
    <source>
        <dbReference type="ARBA" id="ARBA00010768"/>
    </source>
</evidence>
<feature type="compositionally biased region" description="Low complexity" evidence="2">
    <location>
        <begin position="1011"/>
        <end position="1021"/>
    </location>
</feature>
<dbReference type="GO" id="GO:0004439">
    <property type="term" value="F:phosphatidylinositol-4,5-bisphosphate 5-phosphatase activity"/>
    <property type="evidence" value="ECO:0007669"/>
    <property type="project" value="TreeGrafter"/>
</dbReference>
<dbReference type="Gene3D" id="3.60.10.10">
    <property type="entry name" value="Endonuclease/exonuclease/phosphatase"/>
    <property type="match status" value="1"/>
</dbReference>
<organism evidence="4 5">
    <name type="scientific">Prototheca wickerhamii</name>
    <dbReference type="NCBI Taxonomy" id="3111"/>
    <lineage>
        <taxon>Eukaryota</taxon>
        <taxon>Viridiplantae</taxon>
        <taxon>Chlorophyta</taxon>
        <taxon>core chlorophytes</taxon>
        <taxon>Trebouxiophyceae</taxon>
        <taxon>Chlorellales</taxon>
        <taxon>Chlorellaceae</taxon>
        <taxon>Prototheca</taxon>
    </lineage>
</organism>
<dbReference type="GO" id="GO:0046856">
    <property type="term" value="P:phosphatidylinositol dephosphorylation"/>
    <property type="evidence" value="ECO:0007669"/>
    <property type="project" value="InterPro"/>
</dbReference>
<comment type="caution">
    <text evidence="4">The sequence shown here is derived from an EMBL/GenBank/DDBJ whole genome shotgun (WGS) entry which is preliminary data.</text>
</comment>
<dbReference type="SMART" id="SM00128">
    <property type="entry name" value="IPPc"/>
    <property type="match status" value="1"/>
</dbReference>
<feature type="compositionally biased region" description="Low complexity" evidence="2">
    <location>
        <begin position="212"/>
        <end position="222"/>
    </location>
</feature>
<feature type="compositionally biased region" description="Basic and acidic residues" evidence="2">
    <location>
        <begin position="122"/>
        <end position="140"/>
    </location>
</feature>
<dbReference type="EMBL" id="JASFZW010000002">
    <property type="protein sequence ID" value="KAK2079740.1"/>
    <property type="molecule type" value="Genomic_DNA"/>
</dbReference>
<sequence length="1343" mass="141215">MVKTPEVVAREGKGLDEREFRLVLRLIALAQSEHEFSAESALAALDPERWQQRHAGPLPAPHFSIREEAAPPSASGTIAPVATRAQPSGASQPLRRTATPPSPAMDALAAFSEAQFALACSSRDHEEPVSDRVPDQDTAERAAPSSGVELSLDALPAASPYEDEDLFNLAALAAPLAAAGPAGQSPEDSDDADAPLAGAFEAGLPPSFTFESSPVSSGAQGSSDEEGVDEAQPVGASGPSQSHGAINYGGVLKDDPLAVELRLPPLNPKTSARLSVLSGLWDGSLLAGPGLDGGTLRYSCEPAPGDADAALAVAHPAPRRKRVTVVHCDLASRTVWLGDHAGYVTGYRAGAGADGRAVPQLARPGWQWHAHKAGHVSALCVSPCTGDVWTGSSRGHVRIWPLGAAAGPGAYPAEPLAAREARKAQADRPHSSPVLHLVAAAEGSTVWSASRGTVVLWDASCGAYLGTLAGAKRGEEGAAGAALLDAAAQIPHAFQDFASAGPSAALGDREAGLKQKVHPARGLALDELGRPLGLWPREAVPALIADQENWAALADRGATDLVERVHLQGKNVVQGASKAVKLLGKFGKKVAKNLNTGRREAEAPLALGGSATAASAPSPPRLPSSASLSRLPGGSDGADEPDDSAPRPATPAQALAAGGGGVCGLVSSRRGPIYLAHRNGRVERYTPAGRLEWATVALAPLPAGQSLTSLAAVGDRVWVGTLTGALCVLCADTGRALRVWHAHRAAIIALSPCVDRVYSLAADGSLSCWSAWVPTAPAALAARGAWWAAARGTYRRESLRALALTWNVNESRPDPASAAVFRNLRAAAASARPALVVLALQEIEMGGSSVALAAAKDALMYRMQERGNTNAKFWAQAALGALRGYDLVALRQLSGMLVLAYARAELAPVLGEVATASVACGVLGVGGNKGAVAVEFSLHRRRLALLCSHFAAHQHAVEARNANYALISRTLGFARRAWLDEDALEEAGDEGEGAGGDATQDVSFFDDGASASVSSAHAGSGTPLHPPTATSLVQPDALRGADVVIWAGDFNYRIDGRYEEVREAAVRAELDRLLPLDQCRAQMEAGRVFRGLREGAIRFRPTYKFDKASPNPFAYDSSEKRRVPAWCDRVFFRGTPAFASPTPAPDERDPWAAPEEELSADHVLVRCRDYDCWADVCDSDHKPVQALLELNLAVTDWHRRRRIRQAILEQVNQTLDRQEQAGVALTAEGAVGLETDGNVLSVHVPGSKTVTLRNTLPRRLYFRIRTEPPLGGGLCAFPLGGTIEAGESKTITVESDREALPYGTGNAPIKGCFIAELSERFWSADREPLALRLNLVLQPKKYY</sequence>